<evidence type="ECO:0000313" key="1">
    <source>
        <dbReference type="EMBL" id="OGY52654.1"/>
    </source>
</evidence>
<comment type="caution">
    <text evidence="1">The sequence shown here is derived from an EMBL/GenBank/DDBJ whole genome shotgun (WGS) entry which is preliminary data.</text>
</comment>
<organism evidence="1 2">
    <name type="scientific">Candidatus Buchananbacteria bacterium RIFCSPLOWO2_01_FULL_39_33</name>
    <dbReference type="NCBI Taxonomy" id="1797543"/>
    <lineage>
        <taxon>Bacteria</taxon>
        <taxon>Candidatus Buchananiibacteriota</taxon>
    </lineage>
</organism>
<evidence type="ECO:0000313" key="2">
    <source>
        <dbReference type="Proteomes" id="UP000177376"/>
    </source>
</evidence>
<sequence>MKVAPDDNFDITICSEVLEHIKEYKLEQKAINQLKLITKNDGLIIISTPNSELLENHGFSFDEINNLFKNNFSQYYIFENAFIPIGKNELLWKKRLNNENIGIIVSELINFNEAVLPNGKIPEIKQGLPAGLFKFNGYEIDTSLLHNTHSWVILAINN</sequence>
<proteinExistence type="predicted"/>
<dbReference type="Gene3D" id="3.40.50.150">
    <property type="entry name" value="Vaccinia Virus protein VP39"/>
    <property type="match status" value="1"/>
</dbReference>
<accession>A0A1G1YK58</accession>
<dbReference type="AlphaFoldDB" id="A0A1G1YK58"/>
<dbReference type="Proteomes" id="UP000177376">
    <property type="component" value="Unassembled WGS sequence"/>
</dbReference>
<protein>
    <recommendedName>
        <fullName evidence="3">Methyltransferase type 11 domain-containing protein</fullName>
    </recommendedName>
</protein>
<dbReference type="SUPFAM" id="SSF53335">
    <property type="entry name" value="S-adenosyl-L-methionine-dependent methyltransferases"/>
    <property type="match status" value="1"/>
</dbReference>
<name>A0A1G1YK58_9BACT</name>
<evidence type="ECO:0008006" key="3">
    <source>
        <dbReference type="Google" id="ProtNLM"/>
    </source>
</evidence>
<gene>
    <name evidence="1" type="ORF">A3A02_03985</name>
</gene>
<reference evidence="1 2" key="1">
    <citation type="journal article" date="2016" name="Nat. Commun.">
        <title>Thousands of microbial genomes shed light on interconnected biogeochemical processes in an aquifer system.</title>
        <authorList>
            <person name="Anantharaman K."/>
            <person name="Brown C.T."/>
            <person name="Hug L.A."/>
            <person name="Sharon I."/>
            <person name="Castelle C.J."/>
            <person name="Probst A.J."/>
            <person name="Thomas B.C."/>
            <person name="Singh A."/>
            <person name="Wilkins M.J."/>
            <person name="Karaoz U."/>
            <person name="Brodie E.L."/>
            <person name="Williams K.H."/>
            <person name="Hubbard S.S."/>
            <person name="Banfield J.F."/>
        </authorList>
    </citation>
    <scope>NUCLEOTIDE SEQUENCE [LARGE SCALE GENOMIC DNA]</scope>
</reference>
<dbReference type="EMBL" id="MHIM01000013">
    <property type="protein sequence ID" value="OGY52654.1"/>
    <property type="molecule type" value="Genomic_DNA"/>
</dbReference>
<dbReference type="InterPro" id="IPR029063">
    <property type="entry name" value="SAM-dependent_MTases_sf"/>
</dbReference>